<accession>A0A9P8Q0K2</accession>
<protein>
    <submittedName>
        <fullName evidence="1">Uncharacterized protein</fullName>
    </submittedName>
</protein>
<dbReference type="EMBL" id="JAEUBG010004137">
    <property type="protein sequence ID" value="KAH3681962.1"/>
    <property type="molecule type" value="Genomic_DNA"/>
</dbReference>
<comment type="caution">
    <text evidence="1">The sequence shown here is derived from an EMBL/GenBank/DDBJ whole genome shotgun (WGS) entry which is preliminary data.</text>
</comment>
<keyword evidence="2" id="KW-1185">Reference proteome</keyword>
<sequence length="154" mass="16891">MAIGRCAIGKFEPGWCWNFERVSGLQSRQRALTFSNCIVPELALSRDDFFFVSSTSAKPRSTPVLSLCWNTFLTLFNILSYSSSVVPKVSKSCTDNLPNNSLILTSTSMNCNNISLIVLDTSKSAKVDNTTTNSSKTTFKSPRSCSIISKALLN</sequence>
<evidence type="ECO:0000313" key="2">
    <source>
        <dbReference type="Proteomes" id="UP000774326"/>
    </source>
</evidence>
<reference evidence="1" key="1">
    <citation type="journal article" date="2021" name="Open Biol.">
        <title>Shared evolutionary footprints suggest mitochondrial oxidative damage underlies multiple complex I losses in fungi.</title>
        <authorList>
            <person name="Schikora-Tamarit M.A."/>
            <person name="Marcet-Houben M."/>
            <person name="Nosek J."/>
            <person name="Gabaldon T."/>
        </authorList>
    </citation>
    <scope>NUCLEOTIDE SEQUENCE</scope>
    <source>
        <strain evidence="1">CBS2887</strain>
    </source>
</reference>
<gene>
    <name evidence="1" type="ORF">WICPIJ_007081</name>
</gene>
<name>A0A9P8Q0K2_WICPI</name>
<organism evidence="1 2">
    <name type="scientific">Wickerhamomyces pijperi</name>
    <name type="common">Yeast</name>
    <name type="synonym">Pichia pijperi</name>
    <dbReference type="NCBI Taxonomy" id="599730"/>
    <lineage>
        <taxon>Eukaryota</taxon>
        <taxon>Fungi</taxon>
        <taxon>Dikarya</taxon>
        <taxon>Ascomycota</taxon>
        <taxon>Saccharomycotina</taxon>
        <taxon>Saccharomycetes</taxon>
        <taxon>Phaffomycetales</taxon>
        <taxon>Wickerhamomycetaceae</taxon>
        <taxon>Wickerhamomyces</taxon>
    </lineage>
</organism>
<reference evidence="1" key="2">
    <citation type="submission" date="2021-01" db="EMBL/GenBank/DDBJ databases">
        <authorList>
            <person name="Schikora-Tamarit M.A."/>
        </authorList>
    </citation>
    <scope>NUCLEOTIDE SEQUENCE</scope>
    <source>
        <strain evidence="1">CBS2887</strain>
    </source>
</reference>
<evidence type="ECO:0000313" key="1">
    <source>
        <dbReference type="EMBL" id="KAH3681962.1"/>
    </source>
</evidence>
<dbReference type="Proteomes" id="UP000774326">
    <property type="component" value="Unassembled WGS sequence"/>
</dbReference>
<dbReference type="AlphaFoldDB" id="A0A9P8Q0K2"/>
<proteinExistence type="predicted"/>